<dbReference type="Pfam" id="PF05742">
    <property type="entry name" value="TANGO2"/>
    <property type="match status" value="1"/>
</dbReference>
<evidence type="ECO:0008006" key="2">
    <source>
        <dbReference type="Google" id="ProtNLM"/>
    </source>
</evidence>
<proteinExistence type="predicted"/>
<dbReference type="InterPro" id="IPR008551">
    <property type="entry name" value="TANGO2"/>
</dbReference>
<gene>
    <name evidence="1" type="ORF">MNBD_PLANCTO03-2192</name>
</gene>
<organism evidence="1">
    <name type="scientific">hydrothermal vent metagenome</name>
    <dbReference type="NCBI Taxonomy" id="652676"/>
    <lineage>
        <taxon>unclassified sequences</taxon>
        <taxon>metagenomes</taxon>
        <taxon>ecological metagenomes</taxon>
    </lineage>
</organism>
<name>A0A3B1E1H1_9ZZZZ</name>
<evidence type="ECO:0000313" key="1">
    <source>
        <dbReference type="EMBL" id="VAX42200.1"/>
    </source>
</evidence>
<accession>A0A3B1E1H1</accession>
<sequence>MCTVTVIQLEGGGFRLVTNRDESPDRPAASLPEWHEGVGGGDIRAIWPTDGLAGGTWVAAGEQGLTLTLLNGNLGNRAILPDPTRRQSRGILIPRLIGSPDALTAHKALSGFELDRFDPFRLVAADAAAGLRIVESFWDGRSLQTTDLGPGPACFASSGLGDEQVQPRIPLFAELVVAAGATPAAQDRFHRHQWPDRLEISVLMERAEARTVSITGVEVKPVDGGRLAVSMVNELVGTGSF</sequence>
<reference evidence="1" key="1">
    <citation type="submission" date="2018-06" db="EMBL/GenBank/DDBJ databases">
        <authorList>
            <person name="Zhirakovskaya E."/>
        </authorList>
    </citation>
    <scope>NUCLEOTIDE SEQUENCE</scope>
</reference>
<protein>
    <recommendedName>
        <fullName evidence="2">COG3332</fullName>
    </recommendedName>
</protein>
<dbReference type="EMBL" id="UOGK01000657">
    <property type="protein sequence ID" value="VAX42200.1"/>
    <property type="molecule type" value="Genomic_DNA"/>
</dbReference>
<dbReference type="AlphaFoldDB" id="A0A3B1E1H1"/>